<keyword evidence="3" id="KW-1185">Reference proteome</keyword>
<feature type="region of interest" description="Disordered" evidence="1">
    <location>
        <begin position="59"/>
        <end position="156"/>
    </location>
</feature>
<comment type="caution">
    <text evidence="2">The sequence shown here is derived from an EMBL/GenBank/DDBJ whole genome shotgun (WGS) entry which is preliminary data.</text>
</comment>
<evidence type="ECO:0008006" key="4">
    <source>
        <dbReference type="Google" id="ProtNLM"/>
    </source>
</evidence>
<sequence>MRILAPGARSCLRMQGSLRRVRLEPMSSNSYRREAVFVVSSGRSGASTIAGILRRLGCHTPTPEVNRTSRVPEDSANRGGWSICMSSTPTASAGGPTACSTRSSRPAERPRPSSGTTSSFELERLGRPGPRHARDQACATVRRRGGGRHRRVREPGPAARLGRLGRSLAPALPARRHRAHLAPSVRPGHAGGGHARHLSGADALRADFARAYEQFDGASAYRRVRRLIPRRALGLIPPQLRSSAATSAALLVT</sequence>
<protein>
    <recommendedName>
        <fullName evidence="4">Sulfotransferase family protein</fullName>
    </recommendedName>
</protein>
<name>A0A3N4Z1C3_9MICO</name>
<feature type="compositionally biased region" description="Basic residues" evidence="1">
    <location>
        <begin position="141"/>
        <end position="152"/>
    </location>
</feature>
<evidence type="ECO:0000256" key="1">
    <source>
        <dbReference type="SAM" id="MobiDB-lite"/>
    </source>
</evidence>
<dbReference type="EMBL" id="RKQZ01000001">
    <property type="protein sequence ID" value="RPF19858.1"/>
    <property type="molecule type" value="Genomic_DNA"/>
</dbReference>
<dbReference type="AlphaFoldDB" id="A0A3N4Z1C3"/>
<proteinExistence type="predicted"/>
<accession>A0A3N4Z1C3</accession>
<organism evidence="2 3">
    <name type="scientific">Myceligenerans xiligouense</name>
    <dbReference type="NCBI Taxonomy" id="253184"/>
    <lineage>
        <taxon>Bacteria</taxon>
        <taxon>Bacillati</taxon>
        <taxon>Actinomycetota</taxon>
        <taxon>Actinomycetes</taxon>
        <taxon>Micrococcales</taxon>
        <taxon>Promicromonosporaceae</taxon>
        <taxon>Myceligenerans</taxon>
    </lineage>
</organism>
<evidence type="ECO:0000313" key="3">
    <source>
        <dbReference type="Proteomes" id="UP000280501"/>
    </source>
</evidence>
<gene>
    <name evidence="2" type="ORF">EDD34_0424</name>
</gene>
<reference evidence="2 3" key="1">
    <citation type="submission" date="2018-11" db="EMBL/GenBank/DDBJ databases">
        <title>Sequencing the genomes of 1000 actinobacteria strains.</title>
        <authorList>
            <person name="Klenk H.-P."/>
        </authorList>
    </citation>
    <scope>NUCLEOTIDE SEQUENCE [LARGE SCALE GENOMIC DNA]</scope>
    <source>
        <strain evidence="2 3">DSM 15700</strain>
    </source>
</reference>
<dbReference type="Proteomes" id="UP000280501">
    <property type="component" value="Unassembled WGS sequence"/>
</dbReference>
<evidence type="ECO:0000313" key="2">
    <source>
        <dbReference type="EMBL" id="RPF19858.1"/>
    </source>
</evidence>